<evidence type="ECO:0000313" key="8">
    <source>
        <dbReference type="EMBL" id="CUO83376.1"/>
    </source>
</evidence>
<dbReference type="SUPFAM" id="SSF56349">
    <property type="entry name" value="DNA breaking-rejoining enzymes"/>
    <property type="match status" value="1"/>
</dbReference>
<keyword evidence="2" id="KW-0229">DNA integration</keyword>
<dbReference type="GO" id="GO:0006310">
    <property type="term" value="P:DNA recombination"/>
    <property type="evidence" value="ECO:0007669"/>
    <property type="project" value="UniProtKB-KW"/>
</dbReference>
<proteinExistence type="inferred from homology"/>
<dbReference type="Pfam" id="PF00589">
    <property type="entry name" value="Phage_integrase"/>
    <property type="match status" value="1"/>
</dbReference>
<protein>
    <submittedName>
        <fullName evidence="8">Integrase</fullName>
    </submittedName>
</protein>
<dbReference type="AlphaFoldDB" id="A0A174IB66"/>
<dbReference type="Gene3D" id="1.10.150.130">
    <property type="match status" value="1"/>
</dbReference>
<comment type="similarity">
    <text evidence="1">Belongs to the 'phage' integrase family.</text>
</comment>
<organism evidence="8 9">
    <name type="scientific">Collinsella aerofaciens</name>
    <dbReference type="NCBI Taxonomy" id="74426"/>
    <lineage>
        <taxon>Bacteria</taxon>
        <taxon>Bacillati</taxon>
        <taxon>Actinomycetota</taxon>
        <taxon>Coriobacteriia</taxon>
        <taxon>Coriobacteriales</taxon>
        <taxon>Coriobacteriaceae</taxon>
        <taxon>Collinsella</taxon>
    </lineage>
</organism>
<dbReference type="Gene3D" id="1.10.443.10">
    <property type="entry name" value="Intergrase catalytic core"/>
    <property type="match status" value="1"/>
</dbReference>
<keyword evidence="3 5" id="KW-0238">DNA-binding</keyword>
<evidence type="ECO:0000256" key="1">
    <source>
        <dbReference type="ARBA" id="ARBA00008857"/>
    </source>
</evidence>
<evidence type="ECO:0000256" key="5">
    <source>
        <dbReference type="PROSITE-ProRule" id="PRU01248"/>
    </source>
</evidence>
<dbReference type="PANTHER" id="PTHR30629:SF2">
    <property type="entry name" value="PROPHAGE INTEGRASE INTS-RELATED"/>
    <property type="match status" value="1"/>
</dbReference>
<feature type="domain" description="Tyr recombinase" evidence="6">
    <location>
        <begin position="185"/>
        <end position="392"/>
    </location>
</feature>
<dbReference type="PANTHER" id="PTHR30629">
    <property type="entry name" value="PROPHAGE INTEGRASE"/>
    <property type="match status" value="1"/>
</dbReference>
<evidence type="ECO:0000256" key="3">
    <source>
        <dbReference type="ARBA" id="ARBA00023125"/>
    </source>
</evidence>
<evidence type="ECO:0000259" key="7">
    <source>
        <dbReference type="PROSITE" id="PS51900"/>
    </source>
</evidence>
<evidence type="ECO:0000256" key="2">
    <source>
        <dbReference type="ARBA" id="ARBA00022908"/>
    </source>
</evidence>
<dbReference type="InterPro" id="IPR011010">
    <property type="entry name" value="DNA_brk_join_enz"/>
</dbReference>
<dbReference type="PROSITE" id="PS51900">
    <property type="entry name" value="CB"/>
    <property type="match status" value="1"/>
</dbReference>
<sequence>MEEKYATSSIYKYMSDRWRAQFPYFEDGAWRKKTQLLEHRGRDKGRSHKHRDAAMVEAEAIRAHLNAEAEAEAMKPTSSISVAELVSSYITMECADIARSTATGYSGMLRRNIEPYIGSIPLEDLTEEDVQEWVSVMAKKHARSTACNSLRLLRGSLKYGLRKKLVSENVAAWAKVPKNEDADYGRPNSLTGRERVRVINTLNASIDVPAILAAKIALYTGLRRGELCALKWKCVDFSHSSIRVEAAIGHTDTEFYIKGPKSVSSRRTIPNCPEDLMHDLAARKRNTEEECTRLGTEFSGEMFVLGFPDGSFLKPPRVNDAWRALSKALNLHGVLNRNTVTFHDLRHSFATYAVANGVDPRTLASLMGHSKASMTLDRYASADPKATASAMNALGRLYKSASLYPKAG</sequence>
<evidence type="ECO:0000256" key="4">
    <source>
        <dbReference type="ARBA" id="ARBA00023172"/>
    </source>
</evidence>
<dbReference type="GO" id="GO:0015074">
    <property type="term" value="P:DNA integration"/>
    <property type="evidence" value="ECO:0007669"/>
    <property type="project" value="UniProtKB-KW"/>
</dbReference>
<feature type="domain" description="Core-binding (CB)" evidence="7">
    <location>
        <begin position="80"/>
        <end position="161"/>
    </location>
</feature>
<accession>A0A174IB66</accession>
<reference evidence="8 9" key="1">
    <citation type="submission" date="2015-09" db="EMBL/GenBank/DDBJ databases">
        <authorList>
            <consortium name="Pathogen Informatics"/>
        </authorList>
    </citation>
    <scope>NUCLEOTIDE SEQUENCE [LARGE SCALE GENOMIC DNA]</scope>
    <source>
        <strain evidence="8 9">2789STDY5834902</strain>
    </source>
</reference>
<dbReference type="InterPro" id="IPR002104">
    <property type="entry name" value="Integrase_catalytic"/>
</dbReference>
<dbReference type="RefSeq" id="WP_055250286.1">
    <property type="nucleotide sequence ID" value="NZ_CABIXX010000002.1"/>
</dbReference>
<dbReference type="InterPro" id="IPR004107">
    <property type="entry name" value="Integrase_SAM-like_N"/>
</dbReference>
<dbReference type="InterPro" id="IPR010998">
    <property type="entry name" value="Integrase_recombinase_N"/>
</dbReference>
<dbReference type="GO" id="GO:0003677">
    <property type="term" value="F:DNA binding"/>
    <property type="evidence" value="ECO:0007669"/>
    <property type="project" value="UniProtKB-UniRule"/>
</dbReference>
<dbReference type="InterPro" id="IPR013762">
    <property type="entry name" value="Integrase-like_cat_sf"/>
</dbReference>
<dbReference type="InterPro" id="IPR044068">
    <property type="entry name" value="CB"/>
</dbReference>
<dbReference type="EMBL" id="CZAQ01000002">
    <property type="protein sequence ID" value="CUO83376.1"/>
    <property type="molecule type" value="Genomic_DNA"/>
</dbReference>
<keyword evidence="4" id="KW-0233">DNA recombination</keyword>
<dbReference type="CDD" id="cd01189">
    <property type="entry name" value="INT_ICEBs1_C_like"/>
    <property type="match status" value="1"/>
</dbReference>
<evidence type="ECO:0000313" key="9">
    <source>
        <dbReference type="Proteomes" id="UP000095454"/>
    </source>
</evidence>
<name>A0A174IB66_9ACTN</name>
<dbReference type="PROSITE" id="PS51898">
    <property type="entry name" value="TYR_RECOMBINASE"/>
    <property type="match status" value="1"/>
</dbReference>
<dbReference type="Proteomes" id="UP000095454">
    <property type="component" value="Unassembled WGS sequence"/>
</dbReference>
<dbReference type="InterPro" id="IPR050808">
    <property type="entry name" value="Phage_Integrase"/>
</dbReference>
<dbReference type="Pfam" id="PF14659">
    <property type="entry name" value="Phage_int_SAM_3"/>
    <property type="match status" value="1"/>
</dbReference>
<gene>
    <name evidence="8" type="primary">Int-Tn</name>
    <name evidence="8" type="ORF">ERS852514_00228</name>
</gene>
<evidence type="ECO:0000259" key="6">
    <source>
        <dbReference type="PROSITE" id="PS51898"/>
    </source>
</evidence>